<protein>
    <recommendedName>
        <fullName evidence="4">Transcriptional regulator</fullName>
    </recommendedName>
</protein>
<sequence>MKILKYIFLLLILSFISFSVFIATQKGTFKVEKSKLIKTTRANAFGYVNDFQNWEDFMVFIDGEKSVQSRFSKKSISQNAQYSWIGTENSGWVETNSFQENSRIDQKMNIEGSEFYITWVFKDTLGGTKVTLKSEGEMSFSYKIYNALNGGAGKIIGNLFEKSLVNLDKNLDYEINTYKINIKGVVQKKGTPYLKQTFTCKINTVLKNSKIVFPKLIAFCDQNQIERNGKPFIIYHTYDTKNGLAKISLCVPIKQAIMTSDGSDILADELAPFKAIKTTLYGDYSHIKEALKKTNAYINQKIITIDSDFSHLEVFSIGKSESKYPSQWKTEIYFPIRSKKTSPKVEVKTEDTNPIESEINPTTI</sequence>
<evidence type="ECO:0008006" key="4">
    <source>
        <dbReference type="Google" id="ProtNLM"/>
    </source>
</evidence>
<dbReference type="SUPFAM" id="SSF55961">
    <property type="entry name" value="Bet v1-like"/>
    <property type="match status" value="1"/>
</dbReference>
<dbReference type="InterPro" id="IPR011256">
    <property type="entry name" value="Reg_factor_effector_dom_sf"/>
</dbReference>
<dbReference type="Gene3D" id="3.20.80.10">
    <property type="entry name" value="Regulatory factor, effector binding domain"/>
    <property type="match status" value="1"/>
</dbReference>
<accession>A0ABM7UYM9</accession>
<evidence type="ECO:0000313" key="3">
    <source>
        <dbReference type="Proteomes" id="UP001319865"/>
    </source>
</evidence>
<evidence type="ECO:0000313" key="2">
    <source>
        <dbReference type="EMBL" id="BDB52962.1"/>
    </source>
</evidence>
<keyword evidence="3" id="KW-1185">Reference proteome</keyword>
<dbReference type="EMBL" id="AP025183">
    <property type="protein sequence ID" value="BDB52962.1"/>
    <property type="molecule type" value="Genomic_DNA"/>
</dbReference>
<reference evidence="2 3" key="2">
    <citation type="journal article" date="2022" name="Microorganisms">
        <title>Complete Genome Sequences of Two Flavobacterium ammonificans Strains and a Flavobacterium ammoniigenes Strain of Ammonifying Bacterioplankton Isolated from Surface River Water.</title>
        <authorList>
            <person name="Suda W."/>
            <person name="Ogata Y."/>
            <person name="Shindo C."/>
            <person name="Watanabe K."/>
        </authorList>
    </citation>
    <scope>NUCLEOTIDE SEQUENCE [LARGE SCALE GENOMIC DNA]</scope>
    <source>
        <strain evidence="2 3">GENT11</strain>
    </source>
</reference>
<gene>
    <name evidence="2" type="ORF">GENT11_12740</name>
</gene>
<proteinExistence type="predicted"/>
<reference evidence="2 3" key="1">
    <citation type="journal article" date="2022" name="Int. J. Syst. Evol. Microbiol.">
        <title>Flavobacterium ammonificans sp. nov. and Flavobacterium ammoniigenes sp. nov., ammonifying bacteria isolated from surface river water.</title>
        <authorList>
            <person name="Watanabe K."/>
            <person name="Kitamura T."/>
            <person name="Ogata Y."/>
            <person name="Shindo C."/>
            <person name="Suda W."/>
        </authorList>
    </citation>
    <scope>NUCLEOTIDE SEQUENCE [LARGE SCALE GENOMIC DNA]</scope>
    <source>
        <strain evidence="2 3">GENT11</strain>
    </source>
</reference>
<organism evidence="2 3">
    <name type="scientific">Flavobacterium ammonificans</name>
    <dbReference type="NCBI Taxonomy" id="1751056"/>
    <lineage>
        <taxon>Bacteria</taxon>
        <taxon>Pseudomonadati</taxon>
        <taxon>Bacteroidota</taxon>
        <taxon>Flavobacteriia</taxon>
        <taxon>Flavobacteriales</taxon>
        <taxon>Flavobacteriaceae</taxon>
        <taxon>Flavobacterium</taxon>
    </lineage>
</organism>
<dbReference type="InterPro" id="IPR023393">
    <property type="entry name" value="START-like_dom_sf"/>
</dbReference>
<evidence type="ECO:0000256" key="1">
    <source>
        <dbReference type="SAM" id="MobiDB-lite"/>
    </source>
</evidence>
<dbReference type="Proteomes" id="UP001319865">
    <property type="component" value="Chromosome"/>
</dbReference>
<feature type="region of interest" description="Disordered" evidence="1">
    <location>
        <begin position="345"/>
        <end position="364"/>
    </location>
</feature>
<name>A0ABM7UYM9_9FLAO</name>
<feature type="compositionally biased region" description="Polar residues" evidence="1">
    <location>
        <begin position="352"/>
        <end position="364"/>
    </location>
</feature>
<dbReference type="RefSeq" id="WP_229328996.1">
    <property type="nucleotide sequence ID" value="NZ_AP025183.1"/>
</dbReference>
<dbReference type="Gene3D" id="3.30.530.20">
    <property type="match status" value="1"/>
</dbReference>